<gene>
    <name evidence="2" type="ORF">QTG54_006407</name>
</gene>
<evidence type="ECO:0000256" key="1">
    <source>
        <dbReference type="SAM" id="MobiDB-lite"/>
    </source>
</evidence>
<feature type="region of interest" description="Disordered" evidence="1">
    <location>
        <begin position="47"/>
        <end position="138"/>
    </location>
</feature>
<protein>
    <submittedName>
        <fullName evidence="2">Uncharacterized protein</fullName>
    </submittedName>
</protein>
<feature type="compositionally biased region" description="Low complexity" evidence="1">
    <location>
        <begin position="115"/>
        <end position="136"/>
    </location>
</feature>
<evidence type="ECO:0000313" key="2">
    <source>
        <dbReference type="EMBL" id="KAK1742810.1"/>
    </source>
</evidence>
<proteinExistence type="predicted"/>
<dbReference type="Proteomes" id="UP001224775">
    <property type="component" value="Unassembled WGS sequence"/>
</dbReference>
<name>A0AAD8YC37_9STRA</name>
<dbReference type="AlphaFoldDB" id="A0AAD8YC37"/>
<organism evidence="2 3">
    <name type="scientific">Skeletonema marinoi</name>
    <dbReference type="NCBI Taxonomy" id="267567"/>
    <lineage>
        <taxon>Eukaryota</taxon>
        <taxon>Sar</taxon>
        <taxon>Stramenopiles</taxon>
        <taxon>Ochrophyta</taxon>
        <taxon>Bacillariophyta</taxon>
        <taxon>Coscinodiscophyceae</taxon>
        <taxon>Thalassiosirophycidae</taxon>
        <taxon>Thalassiosirales</taxon>
        <taxon>Skeletonemataceae</taxon>
        <taxon>Skeletonema</taxon>
        <taxon>Skeletonema marinoi-dohrnii complex</taxon>
    </lineage>
</organism>
<dbReference type="Gene3D" id="3.40.1410.10">
    <property type="entry name" value="Chorismate lyase-like"/>
    <property type="match status" value="1"/>
</dbReference>
<dbReference type="InterPro" id="IPR028978">
    <property type="entry name" value="Chorismate_lyase_/UTRA_dom_sf"/>
</dbReference>
<dbReference type="EMBL" id="JATAAI010000010">
    <property type="protein sequence ID" value="KAK1742810.1"/>
    <property type="molecule type" value="Genomic_DNA"/>
</dbReference>
<keyword evidence="3" id="KW-1185">Reference proteome</keyword>
<evidence type="ECO:0000313" key="3">
    <source>
        <dbReference type="Proteomes" id="UP001224775"/>
    </source>
</evidence>
<feature type="compositionally biased region" description="Low complexity" evidence="1">
    <location>
        <begin position="61"/>
        <end position="82"/>
    </location>
</feature>
<reference evidence="2" key="1">
    <citation type="submission" date="2023-06" db="EMBL/GenBank/DDBJ databases">
        <title>Survivors Of The Sea: Transcriptome response of Skeletonema marinoi to long-term dormancy.</title>
        <authorList>
            <person name="Pinder M.I.M."/>
            <person name="Kourtchenko O."/>
            <person name="Robertson E.K."/>
            <person name="Larsson T."/>
            <person name="Maumus F."/>
            <person name="Osuna-Cruz C.M."/>
            <person name="Vancaester E."/>
            <person name="Stenow R."/>
            <person name="Vandepoele K."/>
            <person name="Ploug H."/>
            <person name="Bruchert V."/>
            <person name="Godhe A."/>
            <person name="Topel M."/>
        </authorList>
    </citation>
    <scope>NUCLEOTIDE SEQUENCE</scope>
    <source>
        <strain evidence="2">R05AC</strain>
    </source>
</reference>
<accession>A0AAD8YC37</accession>
<sequence length="368" mass="40543">MKSVILILLSSPRSVVSFARHSRRQPPSAAVGPLKKEQQASLAYSFRQPDDDAAYSEESKSSILSNINDENNNNNMNGISSSTTDNDEMDIVGSGTLGDIMSGTPDATTQKTTKSSHPPLTTSNNSNNNNTPSSSSKVIDGLVTKEGGELNTRFNCNFSPMERIALTSNGNLQRIFSSYYDAPVHVHIDFCERRTLSSSNDVSNGDDGSLEMMDCTTTDVYKQFDRIQYPNQETNGENYNTNEAIWDRIVHIHIHGQTICKATSIISVKDPVCIRLIENGTIGLGQLFRYLNRLPTFSLVDAGRSSGIINSSASTLSSNKSDALFEGGIWRTYELKCEEMTCLIHEEFHKDAWNISPLDSSGPFQPMI</sequence>
<comment type="caution">
    <text evidence="2">The sequence shown here is derived from an EMBL/GenBank/DDBJ whole genome shotgun (WGS) entry which is preliminary data.</text>
</comment>